<organism evidence="5 6">
    <name type="scientific">Marinomonas mediterranea (strain ATCC 700492 / JCM 21426 / NBRC 103028 / MMB-1)</name>
    <dbReference type="NCBI Taxonomy" id="717774"/>
    <lineage>
        <taxon>Bacteria</taxon>
        <taxon>Pseudomonadati</taxon>
        <taxon>Pseudomonadota</taxon>
        <taxon>Gammaproteobacteria</taxon>
        <taxon>Oceanospirillales</taxon>
        <taxon>Oceanospirillaceae</taxon>
        <taxon>Marinomonas</taxon>
    </lineage>
</organism>
<dbReference type="InterPro" id="IPR009057">
    <property type="entry name" value="Homeodomain-like_sf"/>
</dbReference>
<dbReference type="AlphaFoldDB" id="F2JX59"/>
<dbReference type="Proteomes" id="UP000001062">
    <property type="component" value="Chromosome"/>
</dbReference>
<evidence type="ECO:0000256" key="1">
    <source>
        <dbReference type="ARBA" id="ARBA00023015"/>
    </source>
</evidence>
<dbReference type="SUPFAM" id="SSF46689">
    <property type="entry name" value="Homeodomain-like"/>
    <property type="match status" value="2"/>
</dbReference>
<dbReference type="HOGENOM" id="CLU_000445_87_4_6"/>
<accession>F2JX59</accession>
<dbReference type="SUPFAM" id="SSF51182">
    <property type="entry name" value="RmlC-like cupins"/>
    <property type="match status" value="1"/>
</dbReference>
<dbReference type="PANTHER" id="PTHR11019">
    <property type="entry name" value="HTH-TYPE TRANSCRIPTIONAL REGULATOR NIMR"/>
    <property type="match status" value="1"/>
</dbReference>
<dbReference type="PANTHER" id="PTHR11019:SF159">
    <property type="entry name" value="TRANSCRIPTIONAL REGULATOR-RELATED"/>
    <property type="match status" value="1"/>
</dbReference>
<evidence type="ECO:0000256" key="2">
    <source>
        <dbReference type="ARBA" id="ARBA00023125"/>
    </source>
</evidence>
<reference evidence="5 6" key="1">
    <citation type="journal article" date="2012" name="Stand. Genomic Sci.">
        <title>Complete genome sequence of the melanogenic marine bacterium Marinomonas mediterranea type strain (MMB-1(T)).</title>
        <authorList>
            <person name="Lucas-Elio P."/>
            <person name="Goodwin L."/>
            <person name="Woyke T."/>
            <person name="Pitluck S."/>
            <person name="Nolan M."/>
            <person name="Kyrpides N.C."/>
            <person name="Detter J.C."/>
            <person name="Copeland A."/>
            <person name="Teshima H."/>
            <person name="Bruce D."/>
            <person name="Detter C."/>
            <person name="Tapia R."/>
            <person name="Han S."/>
            <person name="Land M.L."/>
            <person name="Ivanova N."/>
            <person name="Mikhailova N."/>
            <person name="Johnston A.W."/>
            <person name="Sanchez-Amat A."/>
        </authorList>
    </citation>
    <scope>NUCLEOTIDE SEQUENCE [LARGE SCALE GENOMIC DNA]</scope>
    <source>
        <strain evidence="6">ATCC 700492 / JCM 21426 / NBRC 103028 / MMB-1</strain>
    </source>
</reference>
<dbReference type="InterPro" id="IPR003313">
    <property type="entry name" value="AraC-bd"/>
</dbReference>
<keyword evidence="2" id="KW-0238">DNA-binding</keyword>
<dbReference type="GO" id="GO:0003700">
    <property type="term" value="F:DNA-binding transcription factor activity"/>
    <property type="evidence" value="ECO:0007669"/>
    <property type="project" value="InterPro"/>
</dbReference>
<dbReference type="InterPro" id="IPR011051">
    <property type="entry name" value="RmlC_Cupin_sf"/>
</dbReference>
<dbReference type="PATRIC" id="fig|717774.3.peg.283"/>
<dbReference type="GO" id="GO:0043565">
    <property type="term" value="F:sequence-specific DNA binding"/>
    <property type="evidence" value="ECO:0007669"/>
    <property type="project" value="InterPro"/>
</dbReference>
<proteinExistence type="predicted"/>
<dbReference type="SMART" id="SM00342">
    <property type="entry name" value="HTH_ARAC"/>
    <property type="match status" value="1"/>
</dbReference>
<dbReference type="EMBL" id="CP002583">
    <property type="protein sequence ID" value="ADZ89578.1"/>
    <property type="molecule type" value="Genomic_DNA"/>
</dbReference>
<evidence type="ECO:0000259" key="4">
    <source>
        <dbReference type="PROSITE" id="PS01124"/>
    </source>
</evidence>
<evidence type="ECO:0000313" key="6">
    <source>
        <dbReference type="Proteomes" id="UP000001062"/>
    </source>
</evidence>
<dbReference type="STRING" id="717774.Marme_0275"/>
<gene>
    <name evidence="5" type="ordered locus">Marme_0275</name>
</gene>
<protein>
    <submittedName>
        <fullName evidence="5">Transcriptional regulator, AraC family</fullName>
    </submittedName>
</protein>
<dbReference type="KEGG" id="mme:Marme_0275"/>
<keyword evidence="6" id="KW-1185">Reference proteome</keyword>
<name>F2JX59_MARM1</name>
<dbReference type="PROSITE" id="PS01124">
    <property type="entry name" value="HTH_ARAC_FAMILY_2"/>
    <property type="match status" value="1"/>
</dbReference>
<dbReference type="Pfam" id="PF12833">
    <property type="entry name" value="HTH_18"/>
    <property type="match status" value="1"/>
</dbReference>
<dbReference type="eggNOG" id="COG2207">
    <property type="taxonomic scope" value="Bacteria"/>
</dbReference>
<dbReference type="OrthoDB" id="5949386at2"/>
<dbReference type="CDD" id="cd06124">
    <property type="entry name" value="cupin_NimR-like_N"/>
    <property type="match status" value="1"/>
</dbReference>
<evidence type="ECO:0000313" key="5">
    <source>
        <dbReference type="EMBL" id="ADZ89578.1"/>
    </source>
</evidence>
<dbReference type="Gene3D" id="1.10.10.60">
    <property type="entry name" value="Homeodomain-like"/>
    <property type="match status" value="1"/>
</dbReference>
<dbReference type="Pfam" id="PF02311">
    <property type="entry name" value="AraC_binding"/>
    <property type="match status" value="1"/>
</dbReference>
<evidence type="ECO:0000256" key="3">
    <source>
        <dbReference type="ARBA" id="ARBA00023163"/>
    </source>
</evidence>
<sequence length="278" mass="31407">MPKGIETKSDLKNSNVLKAADRLKPDKSRPIRALARSMEAASKVESHHHSWGQLVFSDAGVTKVSTPNSTHIVPPNHGLWIPPDMEHAATLLEHAKLFSVYIAKRDRRSEYELDSPEKWEECQAFKVSPLLHELIVKLSQISEEHIDDYEYWAVCTLIWSELKEAHPLSLGVVLPEEKRLKVLCNVFLEDPLPSISLKQLCKRCGISLSTASRLFQDQLGMGFSQWRQQVILANALALASQKMPINQIAYELGYASPSIFSAMVTRMVGMPPKLFFQY</sequence>
<dbReference type="RefSeq" id="WP_013659484.1">
    <property type="nucleotide sequence ID" value="NC_015276.1"/>
</dbReference>
<feature type="domain" description="HTH araC/xylS-type" evidence="4">
    <location>
        <begin position="178"/>
        <end position="278"/>
    </location>
</feature>
<keyword evidence="1" id="KW-0805">Transcription regulation</keyword>
<dbReference type="InterPro" id="IPR018060">
    <property type="entry name" value="HTH_AraC"/>
</dbReference>
<keyword evidence="3" id="KW-0804">Transcription</keyword>